<dbReference type="EMBL" id="MFJM01000045">
    <property type="protein sequence ID" value="OGG17239.1"/>
    <property type="molecule type" value="Genomic_DNA"/>
</dbReference>
<dbReference type="SUPFAM" id="SSF56059">
    <property type="entry name" value="Glutathione synthetase ATP-binding domain-like"/>
    <property type="match status" value="1"/>
</dbReference>
<evidence type="ECO:0000313" key="3">
    <source>
        <dbReference type="EMBL" id="OGG17239.1"/>
    </source>
</evidence>
<evidence type="ECO:0000313" key="4">
    <source>
        <dbReference type="Proteomes" id="UP000176253"/>
    </source>
</evidence>
<evidence type="ECO:0000256" key="1">
    <source>
        <dbReference type="PROSITE-ProRule" id="PRU00409"/>
    </source>
</evidence>
<dbReference type="GO" id="GO:0005524">
    <property type="term" value="F:ATP binding"/>
    <property type="evidence" value="ECO:0007669"/>
    <property type="project" value="UniProtKB-UniRule"/>
</dbReference>
<name>A0A1F5ZXN8_9BACT</name>
<feature type="domain" description="ATP-grasp" evidence="2">
    <location>
        <begin position="131"/>
        <end position="329"/>
    </location>
</feature>
<reference evidence="3 4" key="1">
    <citation type="journal article" date="2016" name="Nat. Commun.">
        <title>Thousands of microbial genomes shed light on interconnected biogeochemical processes in an aquifer system.</title>
        <authorList>
            <person name="Anantharaman K."/>
            <person name="Brown C.T."/>
            <person name="Hug L.A."/>
            <person name="Sharon I."/>
            <person name="Castelle C.J."/>
            <person name="Probst A.J."/>
            <person name="Thomas B.C."/>
            <person name="Singh A."/>
            <person name="Wilkins M.J."/>
            <person name="Karaoz U."/>
            <person name="Brodie E.L."/>
            <person name="Williams K.H."/>
            <person name="Hubbard S.S."/>
            <person name="Banfield J.F."/>
        </authorList>
    </citation>
    <scope>NUCLEOTIDE SEQUENCE [LARGE SCALE GENOMIC DNA]</scope>
</reference>
<keyword evidence="1" id="KW-0547">Nucleotide-binding</keyword>
<accession>A0A1F5ZXN8</accession>
<dbReference type="STRING" id="1798383.A3D78_07145"/>
<gene>
    <name evidence="3" type="ORF">A3D78_07145</name>
</gene>
<dbReference type="GO" id="GO:0046872">
    <property type="term" value="F:metal ion binding"/>
    <property type="evidence" value="ECO:0007669"/>
    <property type="project" value="InterPro"/>
</dbReference>
<organism evidence="3 4">
    <name type="scientific">Candidatus Gottesmanbacteria bacterium RIFCSPHIGHO2_02_FULL_39_14</name>
    <dbReference type="NCBI Taxonomy" id="1798383"/>
    <lineage>
        <taxon>Bacteria</taxon>
        <taxon>Candidatus Gottesmaniibacteriota</taxon>
    </lineage>
</organism>
<keyword evidence="1" id="KW-0067">ATP-binding</keyword>
<dbReference type="Gene3D" id="3.30.470.20">
    <property type="entry name" value="ATP-grasp fold, B domain"/>
    <property type="match status" value="1"/>
</dbReference>
<dbReference type="AlphaFoldDB" id="A0A1F5ZXN8"/>
<sequence>MKNWTDKLKNYPIFFISPDIKRGLGVEDLLPNYHVICSYNDPLIPVLRRYAKIFCLEEIQPDNKNLPNNSGTLLANKHVQKFIQNHSAIKPFISYFKPSLKIDYLLKINKYHALGNNYELNEKFENKINFTNVFSEIIPGFLTSFIIGRMSELRFPKTVKKFGLPFCLQFGHGWAGKTTYFISDEIQLNNLSKKFPQTVVKISPYIDGFTILNNCCLYKDKVLVSDPAVQVSGINLLSSRENVTCGRQWPVLSIDKSTVRGISRLSKIIGRQLSSSGYKGYFGIDFLIEKRTGRIFVSEINARLTASSAFFTRLETGNGLIPLLAYHYAAFLGLDLPRNRRKPLISGSQVIIREESTKKEIKLKNFGNYQITNNRLKYLHDNYQPEKLSDNQFIFHSESYPRENAELARIESKMNALSVPGKLSPWLSSLLSGKMLY</sequence>
<comment type="caution">
    <text evidence="3">The sequence shown here is derived from an EMBL/GenBank/DDBJ whole genome shotgun (WGS) entry which is preliminary data.</text>
</comment>
<dbReference type="Proteomes" id="UP000176253">
    <property type="component" value="Unassembled WGS sequence"/>
</dbReference>
<evidence type="ECO:0000259" key="2">
    <source>
        <dbReference type="PROSITE" id="PS50975"/>
    </source>
</evidence>
<dbReference type="InterPro" id="IPR011761">
    <property type="entry name" value="ATP-grasp"/>
</dbReference>
<protein>
    <recommendedName>
        <fullName evidence="2">ATP-grasp domain-containing protein</fullName>
    </recommendedName>
</protein>
<dbReference type="PROSITE" id="PS50975">
    <property type="entry name" value="ATP_GRASP"/>
    <property type="match status" value="1"/>
</dbReference>
<proteinExistence type="predicted"/>